<name>A9BAK2_PROM4</name>
<feature type="domain" description="FAD-binding" evidence="1">
    <location>
        <begin position="143"/>
        <end position="299"/>
    </location>
</feature>
<dbReference type="Gene3D" id="3.50.50.60">
    <property type="entry name" value="FAD/NAD(P)-binding domain"/>
    <property type="match status" value="2"/>
</dbReference>
<dbReference type="Proteomes" id="UP000000788">
    <property type="component" value="Chromosome"/>
</dbReference>
<accession>A9BAK2</accession>
<keyword evidence="3" id="KW-1185">Reference proteome</keyword>
<dbReference type="PRINTS" id="PR00420">
    <property type="entry name" value="RNGMNOXGNASE"/>
</dbReference>
<dbReference type="STRING" id="93059.P9211_09331"/>
<proteinExistence type="predicted"/>
<dbReference type="Gene3D" id="3.30.9.10">
    <property type="entry name" value="D-Amino Acid Oxidase, subunit A, domain 2"/>
    <property type="match status" value="1"/>
</dbReference>
<dbReference type="EMBL" id="CP000878">
    <property type="protein sequence ID" value="ABX08864.1"/>
    <property type="molecule type" value="Genomic_DNA"/>
</dbReference>
<evidence type="ECO:0000313" key="2">
    <source>
        <dbReference type="EMBL" id="ABX08864.1"/>
    </source>
</evidence>
<dbReference type="PANTHER" id="PTHR43876:SF7">
    <property type="entry name" value="UBIQUINONE BIOSYNTHESIS MONOOXYGENASE COQ6, MITOCHONDRIAL"/>
    <property type="match status" value="1"/>
</dbReference>
<evidence type="ECO:0000259" key="1">
    <source>
        <dbReference type="Pfam" id="PF01494"/>
    </source>
</evidence>
<dbReference type="InterPro" id="IPR036188">
    <property type="entry name" value="FAD/NAD-bd_sf"/>
</dbReference>
<dbReference type="PANTHER" id="PTHR43876">
    <property type="entry name" value="UBIQUINONE BIOSYNTHESIS MONOOXYGENASE COQ6, MITOCHONDRIAL"/>
    <property type="match status" value="1"/>
</dbReference>
<dbReference type="KEGG" id="pmj:P9211_09331"/>
<dbReference type="SUPFAM" id="SSF51905">
    <property type="entry name" value="FAD/NAD(P)-binding domain"/>
    <property type="match status" value="1"/>
</dbReference>
<dbReference type="HOGENOM" id="CLU_009665_8_1_3"/>
<dbReference type="InterPro" id="IPR051205">
    <property type="entry name" value="UbiH/COQ6_monooxygenase"/>
</dbReference>
<gene>
    <name evidence="2" type="primary">ubiH</name>
    <name evidence="2" type="ordered locus">P9211_09331</name>
</gene>
<organism evidence="2 3">
    <name type="scientific">Prochlorococcus marinus (strain MIT 9211)</name>
    <dbReference type="NCBI Taxonomy" id="93059"/>
    <lineage>
        <taxon>Bacteria</taxon>
        <taxon>Bacillati</taxon>
        <taxon>Cyanobacteriota</taxon>
        <taxon>Cyanophyceae</taxon>
        <taxon>Synechococcales</taxon>
        <taxon>Prochlorococcaceae</taxon>
        <taxon>Prochlorococcus</taxon>
    </lineage>
</organism>
<reference evidence="2 3" key="1">
    <citation type="journal article" date="2007" name="PLoS Genet.">
        <title>Patterns and implications of gene gain and loss in the evolution of Prochlorococcus.</title>
        <authorList>
            <person name="Kettler G.C."/>
            <person name="Martiny A.C."/>
            <person name="Huang K."/>
            <person name="Zucker J."/>
            <person name="Coleman M.L."/>
            <person name="Rodrigue S."/>
            <person name="Chen F."/>
            <person name="Lapidus A."/>
            <person name="Ferriera S."/>
            <person name="Johnson J."/>
            <person name="Steglich C."/>
            <person name="Church G.M."/>
            <person name="Richardson P."/>
            <person name="Chisholm S.W."/>
        </authorList>
    </citation>
    <scope>NUCLEOTIDE SEQUENCE [LARGE SCALE GENOMIC DNA]</scope>
    <source>
        <strain evidence="3">MIT 9211</strain>
    </source>
</reference>
<dbReference type="GO" id="GO:0071949">
    <property type="term" value="F:FAD binding"/>
    <property type="evidence" value="ECO:0007669"/>
    <property type="project" value="InterPro"/>
</dbReference>
<protein>
    <submittedName>
        <fullName evidence="2">Possible 2-octaprenyl-6-methoxyphenol 4-monoxygenase UbiH</fullName>
    </submittedName>
</protein>
<dbReference type="AlphaFoldDB" id="A9BAK2"/>
<dbReference type="RefSeq" id="WP_012195485.1">
    <property type="nucleotide sequence ID" value="NC_009976.1"/>
</dbReference>
<dbReference type="Pfam" id="PF01494">
    <property type="entry name" value="FAD_binding_3"/>
    <property type="match status" value="1"/>
</dbReference>
<sequence length="381" mass="43119">MYNSSKIIGAGPTGILMAIALSRLNLDIDLYDLNSLSSINKRSRTYALTHSTKDLLIDLGLWEKLKPKLISFSSLIVQDTVINRKAIFRLSDLRVDNLKDNSIGWIIEHCHLMNVLTTELQNSENIRFKNKEEISPELDGYDLCIAADGQNSLSRRNWNILSMSRLYKQTCITFKVILRGTRTSSAYEIFTKDGPLAILPLGGDHYQIIWSGPAQINSRRLELDRQHFLDLLSTCLPTGIEPDILIDIPQQFKTSLLLSFPVTNNRKILIGEASHSIHPVGGQGLNLCYRDVAYFYKLIQKSKSSPISNTSILTSYNLNRVPDVVLTSLITNALIVIFSNNYKLLYPIKIIIFAILNRYRIIKKVALALMTDGIFKMLPFK</sequence>
<evidence type="ECO:0000313" key="3">
    <source>
        <dbReference type="Proteomes" id="UP000000788"/>
    </source>
</evidence>
<dbReference type="eggNOG" id="COG0654">
    <property type="taxonomic scope" value="Bacteria"/>
</dbReference>
<dbReference type="OrthoDB" id="9766816at2"/>
<dbReference type="InterPro" id="IPR002938">
    <property type="entry name" value="FAD-bd"/>
</dbReference>